<reference evidence="1 2" key="1">
    <citation type="journal article" date="2014" name="Int. J. Syst. Evol. Microbiol.">
        <title>Complete genome sequence of Corynebacterium casei LMG S-19264T (=DSM 44701T), isolated from a smear-ripened cheese.</title>
        <authorList>
            <consortium name="US DOE Joint Genome Institute (JGI-PGF)"/>
            <person name="Walter F."/>
            <person name="Albersmeier A."/>
            <person name="Kalinowski J."/>
            <person name="Ruckert C."/>
        </authorList>
    </citation>
    <scope>NUCLEOTIDE SEQUENCE [LARGE SCALE GENOMIC DNA]</scope>
    <source>
        <strain evidence="1 2">CGMCC 1.7286</strain>
    </source>
</reference>
<proteinExistence type="predicted"/>
<evidence type="ECO:0000313" key="2">
    <source>
        <dbReference type="Proteomes" id="UP000599578"/>
    </source>
</evidence>
<comment type="caution">
    <text evidence="1">The sequence shown here is derived from an EMBL/GenBank/DDBJ whole genome shotgun (WGS) entry which is preliminary data.</text>
</comment>
<keyword evidence="2" id="KW-1185">Reference proteome</keyword>
<protein>
    <submittedName>
        <fullName evidence="1">Uncharacterized protein</fullName>
    </submittedName>
</protein>
<organism evidence="1 2">
    <name type="scientific">Marinobacterium nitratireducens</name>
    <dbReference type="NCBI Taxonomy" id="518897"/>
    <lineage>
        <taxon>Bacteria</taxon>
        <taxon>Pseudomonadati</taxon>
        <taxon>Pseudomonadota</taxon>
        <taxon>Gammaproteobacteria</taxon>
        <taxon>Oceanospirillales</taxon>
        <taxon>Oceanospirillaceae</taxon>
        <taxon>Marinobacterium</taxon>
    </lineage>
</organism>
<evidence type="ECO:0000313" key="1">
    <source>
        <dbReference type="EMBL" id="GGO88066.1"/>
    </source>
</evidence>
<dbReference type="EMBL" id="BMLT01000015">
    <property type="protein sequence ID" value="GGO88066.1"/>
    <property type="molecule type" value="Genomic_DNA"/>
</dbReference>
<dbReference type="AlphaFoldDB" id="A0A917ZPC0"/>
<gene>
    <name evidence="1" type="ORF">GCM10011348_42700</name>
</gene>
<name>A0A917ZPC0_9GAMM</name>
<dbReference type="Proteomes" id="UP000599578">
    <property type="component" value="Unassembled WGS sequence"/>
</dbReference>
<accession>A0A917ZPC0</accession>
<sequence>MANRLGTAVIRGEAPLLRRGWHTGLVPKEARLVANRAGTMVAECVGWVSGAWLLDIRCCRYVGAA</sequence>